<protein>
    <submittedName>
        <fullName evidence="2">Uncharacterized protein</fullName>
    </submittedName>
</protein>
<organism evidence="2 3">
    <name type="scientific">Verticillium longisporum</name>
    <name type="common">Verticillium dahliae var. longisporum</name>
    <dbReference type="NCBI Taxonomy" id="100787"/>
    <lineage>
        <taxon>Eukaryota</taxon>
        <taxon>Fungi</taxon>
        <taxon>Dikarya</taxon>
        <taxon>Ascomycota</taxon>
        <taxon>Pezizomycotina</taxon>
        <taxon>Sordariomycetes</taxon>
        <taxon>Hypocreomycetidae</taxon>
        <taxon>Glomerellales</taxon>
        <taxon>Plectosphaerellaceae</taxon>
        <taxon>Verticillium</taxon>
    </lineage>
</organism>
<feature type="non-terminal residue" evidence="2">
    <location>
        <position position="100"/>
    </location>
</feature>
<sequence>RRHHVGDQPRPQHPQPLAVPPRAGRPRAEGPRRSRLPRRGREQQVPGPRGPRPADAREPAGRRRLLPPLAVGRQWRRPYQGHVSRHAAARRARRAALRSP</sequence>
<evidence type="ECO:0000256" key="1">
    <source>
        <dbReference type="SAM" id="MobiDB-lite"/>
    </source>
</evidence>
<reference evidence="3" key="1">
    <citation type="submission" date="2015-05" db="EMBL/GenBank/DDBJ databases">
        <authorList>
            <person name="Fogelqvist Johan"/>
        </authorList>
    </citation>
    <scope>NUCLEOTIDE SEQUENCE [LARGE SCALE GENOMIC DNA]</scope>
</reference>
<keyword evidence="3" id="KW-1185">Reference proteome</keyword>
<dbReference type="AlphaFoldDB" id="A0A0G4KHK2"/>
<proteinExistence type="predicted"/>
<evidence type="ECO:0000313" key="2">
    <source>
        <dbReference type="EMBL" id="CRJ97488.1"/>
    </source>
</evidence>
<dbReference type="Proteomes" id="UP000044602">
    <property type="component" value="Unassembled WGS sequence"/>
</dbReference>
<dbReference type="EMBL" id="CVQH01001115">
    <property type="protein sequence ID" value="CRJ97488.1"/>
    <property type="molecule type" value="Genomic_DNA"/>
</dbReference>
<evidence type="ECO:0000313" key="3">
    <source>
        <dbReference type="Proteomes" id="UP000044602"/>
    </source>
</evidence>
<feature type="non-terminal residue" evidence="2">
    <location>
        <position position="1"/>
    </location>
</feature>
<name>A0A0G4KHK2_VERLO</name>
<accession>A0A0G4KHK2</accession>
<feature type="region of interest" description="Disordered" evidence="1">
    <location>
        <begin position="1"/>
        <end position="100"/>
    </location>
</feature>
<feature type="compositionally biased region" description="Basic residues" evidence="1">
    <location>
        <begin position="83"/>
        <end position="100"/>
    </location>
</feature>
<feature type="compositionally biased region" description="Basic and acidic residues" evidence="1">
    <location>
        <begin position="52"/>
        <end position="61"/>
    </location>
</feature>
<gene>
    <name evidence="2" type="ORF">BN1708_017046</name>
</gene>